<name>A0A7S3LI25_9STRA</name>
<sequence length="1256" mass="141132">MNPQAVGIIKRVEEYVLALYDLNAQPAEVKIANAWLVAFEKEEVSAEVALEILQGYNNFHENVIFFAAHILLNKVRSLSTWKLFTNANKVTLRNTVLAICIKSCEHYQENFDFGPGMLRVLVLLVTLLLRSSAEANLNLNEDSGSDVTAQVVERFIRPPYVFVLQLFRQIAQEAETFWSDFNSVARRNVAIFLFTVRFQVLELLRKLAQQSLRDAMSSSHDTLLMKQQLVGALCLRSWITCDILHGYHSSWSTSHSDHQCVGICFQLLCEPENRIILEWICSCISRQKHTCSGTESLVDPTSSSSNGIDCSSDLGKRLFNAMSSSLIDLLASSNCFQNTSQANMDLSYSMCLGKVAYCVYQLHTNAMQRLERYLKTAICFYGEDEGYGQCSVEGVRVSCILSSTICQNHFAALIQVSAHGQEYNYLDEQIINASLCSLEKPLDFGSIESALDFVAVLPDILPMKLRVCSAKLNTAAVFLNYSLNVFRLVVISLLKCLQQVMGYCELMDVGEEVRFRHLQIQIADAMILLTNSWPKPMNDFNVHFDYHYLALAMLNDTLNDAENSKHWTSSSAVLILISAVVEAVDVCLGDDDDDEEQIQEELEMDVAGSFNSRQQLADFDELMKAIGSSAPFSVDILGQAVVMDGKCPTFPSMWKNVIGSLFSAARVNVHWGVRKTGCKVVGEICQSVLSIREKNKTLTLQLVNASISFLLSSLQVYSGRTCEYAAEALRLISISLCRKRNREVTMEINNMIFTIIRIRGDGVILNQGEAVNVTGIDGIFQIACSEIVNRVLSKIPTARIHLYEALSRVSTYCCLSCLAGKDHIHRGVVFKEALGRVLSPILAKLNLAAEAHNQNVSDFDIICRNVAYEADVITKIFYATNECVTRYTEIKQEFLLASQAVLGVVVERCSPLIFITGEEHVHFDARTQLAESLCRLLTQVVGRLEDEATVFTPDVVELATRIYMLLKIPMSLDCISSCIYSDSLKAQHVGVVVAALQKVTEIHFSIDQSNSSQGQVILLPAMLEPETVKFYFALLRDTTTMKCEIFMHPLLNNNMNITMLEAILMGSTELLWIRSTHRDATRSVCSFLKLLFKIGSNELTSQNAESVLNVYKISLVQAIFGLLLETHACAPYISDLLYELSRDDQDYAKYRRILIGEELADEPKMSEEKFLGRIFGSETAVRFSQVLTGLDINVRSSLYYRLLKKRRRKAKFKAELNEFKLLLEGHIDSRIYCNLTVQEKLPFTQTDVEEFVDIMT</sequence>
<gene>
    <name evidence="1" type="ORF">ASTO00021_LOCUS1338</name>
</gene>
<dbReference type="InterPro" id="IPR011989">
    <property type="entry name" value="ARM-like"/>
</dbReference>
<dbReference type="EMBL" id="HBIN01002089">
    <property type="protein sequence ID" value="CAE0430988.1"/>
    <property type="molecule type" value="Transcribed_RNA"/>
</dbReference>
<dbReference type="SUPFAM" id="SSF48371">
    <property type="entry name" value="ARM repeat"/>
    <property type="match status" value="1"/>
</dbReference>
<proteinExistence type="predicted"/>
<reference evidence="1" key="1">
    <citation type="submission" date="2021-01" db="EMBL/GenBank/DDBJ databases">
        <authorList>
            <person name="Corre E."/>
            <person name="Pelletier E."/>
            <person name="Niang G."/>
            <person name="Scheremetjew M."/>
            <person name="Finn R."/>
            <person name="Kale V."/>
            <person name="Holt S."/>
            <person name="Cochrane G."/>
            <person name="Meng A."/>
            <person name="Brown T."/>
            <person name="Cohen L."/>
        </authorList>
    </citation>
    <scope>NUCLEOTIDE SEQUENCE</scope>
    <source>
        <strain evidence="1">GSBS06</strain>
    </source>
</reference>
<dbReference type="InterPro" id="IPR016024">
    <property type="entry name" value="ARM-type_fold"/>
</dbReference>
<protein>
    <submittedName>
        <fullName evidence="1">Uncharacterized protein</fullName>
    </submittedName>
</protein>
<organism evidence="1">
    <name type="scientific">Aplanochytrium stocchinoi</name>
    <dbReference type="NCBI Taxonomy" id="215587"/>
    <lineage>
        <taxon>Eukaryota</taxon>
        <taxon>Sar</taxon>
        <taxon>Stramenopiles</taxon>
        <taxon>Bigyra</taxon>
        <taxon>Labyrinthulomycetes</taxon>
        <taxon>Thraustochytrida</taxon>
        <taxon>Thraustochytriidae</taxon>
        <taxon>Aplanochytrium</taxon>
    </lineage>
</organism>
<evidence type="ECO:0000313" key="1">
    <source>
        <dbReference type="EMBL" id="CAE0430988.1"/>
    </source>
</evidence>
<dbReference type="AlphaFoldDB" id="A0A7S3LI25"/>
<dbReference type="Gene3D" id="1.25.10.10">
    <property type="entry name" value="Leucine-rich Repeat Variant"/>
    <property type="match status" value="1"/>
</dbReference>
<accession>A0A7S3LI25</accession>